<dbReference type="InterPro" id="IPR013737">
    <property type="entry name" value="Bac_rhamnosid_N"/>
</dbReference>
<dbReference type="InterPro" id="IPR008928">
    <property type="entry name" value="6-hairpin_glycosidase_sf"/>
</dbReference>
<dbReference type="InterPro" id="IPR008902">
    <property type="entry name" value="Rhamnosid_concanavalin"/>
</dbReference>
<sequence length="1107" mass="114706" precursor="true">MLIRRRFATALALILAFAAVTPVASAAPSPSLSLSASSAGTEVSVSALQTDATTNPLGIDDPHPSLSWKLASQINGEYQSAYRIVVAGSQSDASAGVGSVWDSGEVASGNSVGIAYGGPALASEKTYYWAVQIWDEHGTASGWSAPAQWEMGLLNPGDWQGAQWISPTSASAASPLLRKDFTLAKPVARARAYVFGLGFYELHLNGGKVGDRVLEPASTPYAQRDLYAAYDVTGTVKQGGNAVGLWLGNGYDANFSQYGFRWLGPKQAIVLIDVTFSDGTHQAVTSDGSWTWSPSPITADGIYNGESYDARMVQPGWDAAGFSASSLQPVRTVAAPGGSLVADAMPPIRVTQTLNAVKLTSPSPGVYVYDFGQNVSGWEVLRTQGAAGSTVKMQTAEDLLANGTIDTTTNRNALSTDSYTLAGTGSTETYEPRFTYHGFRYVEVTGDPQTPVVSSLQARVVHADLASTSTFSSSDATLNQIWQNNQRTMLNNQMSTPTDNPVRDERTPPGMDVQAYHDASTAEFGMDTYYANYLRDMPPGTALPSDGGNAQQPDMGGDQVTLAWTLYQQYGDIATLAAMYPLMKKFVDTNATNVPGHIWSTGFGDWCPPDHSSNANGGMGNPSAGACTSEVPIVNTALSYLQASDVAKAATALGQAGDAAHYTQLAGDIANAFNAAFLNSDHASYGDGRETTSILPLAFGMVPAADVPAVGARLVDTVVRGNGGHLDTGIFGTRYLMDALAGIGRTDLAMTVLDQGTYPGYGFEIGKGATTDWEEWTYASSMESHDHAMFAGINASFASRLAGIEPTGPGYSTVSIAPQIPAGLQSVAASVSTVRGTVASSWSVSGGKVTMDVTVPVGATASVRVPSFGQGSVTTVSPAGAGAVQVSAGGTSSTYTVGSGSWEFTGSLVPASSTVLPGTWTQCAVETGNCSVAGTETVAFGAQGKYDYATVSGTVACSNTVFGDPDSGVSKACYAEPAPATTPGAWQQCAAETATCSFAGTETVAFGAQGKYTYATLTGGTPCTTTIFGDPAYGIPKSCFIEAPPPAATTWIPCAAETATCTLTASRDVAFGAHGDYAYRTANAPTTCTNAVFGDPAPGAVKACYLQ</sequence>
<dbReference type="Pfam" id="PF08531">
    <property type="entry name" value="Bac_rhamnosid_N"/>
    <property type="match status" value="1"/>
</dbReference>
<dbReference type="PANTHER" id="PTHR33307:SF6">
    <property type="entry name" value="ALPHA-RHAMNOSIDASE (EUROFUNG)-RELATED"/>
    <property type="match status" value="1"/>
</dbReference>
<keyword evidence="3" id="KW-0378">Hydrolase</keyword>
<dbReference type="InParanoid" id="C7QC24"/>
<feature type="signal peptide" evidence="4">
    <location>
        <begin position="1"/>
        <end position="26"/>
    </location>
</feature>
<dbReference type="InterPro" id="IPR016007">
    <property type="entry name" value="Alpha_rhamnosid"/>
</dbReference>
<feature type="domain" description="Alpha-L-rhamnosidase C-terminal" evidence="8">
    <location>
        <begin position="803"/>
        <end position="870"/>
    </location>
</feature>
<dbReference type="Proteomes" id="UP000000851">
    <property type="component" value="Chromosome"/>
</dbReference>
<organism evidence="9 10">
    <name type="scientific">Catenulispora acidiphila (strain DSM 44928 / JCM 14897 / NBRC 102108 / NRRL B-24433 / ID139908)</name>
    <dbReference type="NCBI Taxonomy" id="479433"/>
    <lineage>
        <taxon>Bacteria</taxon>
        <taxon>Bacillati</taxon>
        <taxon>Actinomycetota</taxon>
        <taxon>Actinomycetes</taxon>
        <taxon>Catenulisporales</taxon>
        <taxon>Catenulisporaceae</taxon>
        <taxon>Catenulispora</taxon>
    </lineage>
</organism>
<evidence type="ECO:0000256" key="1">
    <source>
        <dbReference type="ARBA" id="ARBA00001445"/>
    </source>
</evidence>
<name>C7QC24_CATAD</name>
<dbReference type="PANTHER" id="PTHR33307">
    <property type="entry name" value="ALPHA-RHAMNOSIDASE (EUROFUNG)"/>
    <property type="match status" value="1"/>
</dbReference>
<feature type="domain" description="Bacterial alpha-L-rhamnosidase N-terminal" evidence="6">
    <location>
        <begin position="185"/>
        <end position="352"/>
    </location>
</feature>
<gene>
    <name evidence="9" type="ordered locus">Caci_3741</name>
</gene>
<dbReference type="RefSeq" id="WP_015792372.1">
    <property type="nucleotide sequence ID" value="NC_013131.1"/>
</dbReference>
<accession>C7QC24</accession>
<evidence type="ECO:0000259" key="5">
    <source>
        <dbReference type="Pfam" id="PF05592"/>
    </source>
</evidence>
<dbReference type="InterPro" id="IPR012341">
    <property type="entry name" value="6hp_glycosidase-like_sf"/>
</dbReference>
<dbReference type="GO" id="GO:0030596">
    <property type="term" value="F:alpha-L-rhamnosidase activity"/>
    <property type="evidence" value="ECO:0007669"/>
    <property type="project" value="UniProtKB-EC"/>
</dbReference>
<keyword evidence="10" id="KW-1185">Reference proteome</keyword>
<dbReference type="InterPro" id="IPR035398">
    <property type="entry name" value="Bac_rhamnosid_C"/>
</dbReference>
<feature type="domain" description="Alpha-L-rhamnosidase concanavalin-like" evidence="5">
    <location>
        <begin position="363"/>
        <end position="462"/>
    </location>
</feature>
<evidence type="ECO:0000313" key="9">
    <source>
        <dbReference type="EMBL" id="ACU72643.1"/>
    </source>
</evidence>
<feature type="domain" description="Alpha-L-rhamnosidase six-hairpin glycosidase" evidence="7">
    <location>
        <begin position="467"/>
        <end position="794"/>
    </location>
</feature>
<dbReference type="AlphaFoldDB" id="C7QC24"/>
<dbReference type="Pfam" id="PF17390">
    <property type="entry name" value="Bac_rhamnosid_C"/>
    <property type="match status" value="1"/>
</dbReference>
<evidence type="ECO:0000259" key="6">
    <source>
        <dbReference type="Pfam" id="PF08531"/>
    </source>
</evidence>
<dbReference type="HOGENOM" id="CLU_002926_1_1_11"/>
<dbReference type="KEGG" id="cai:Caci_3741"/>
<evidence type="ECO:0000259" key="7">
    <source>
        <dbReference type="Pfam" id="PF17389"/>
    </source>
</evidence>
<dbReference type="Gene3D" id="2.60.420.10">
    <property type="entry name" value="Maltose phosphorylase, domain 3"/>
    <property type="match status" value="1"/>
</dbReference>
<dbReference type="Pfam" id="PF05592">
    <property type="entry name" value="Bac_rhamnosid"/>
    <property type="match status" value="1"/>
</dbReference>
<reference evidence="9 10" key="1">
    <citation type="journal article" date="2009" name="Stand. Genomic Sci.">
        <title>Complete genome sequence of Catenulispora acidiphila type strain (ID 139908).</title>
        <authorList>
            <person name="Copeland A."/>
            <person name="Lapidus A."/>
            <person name="Glavina Del Rio T."/>
            <person name="Nolan M."/>
            <person name="Lucas S."/>
            <person name="Chen F."/>
            <person name="Tice H."/>
            <person name="Cheng J.F."/>
            <person name="Bruce D."/>
            <person name="Goodwin L."/>
            <person name="Pitluck S."/>
            <person name="Mikhailova N."/>
            <person name="Pati A."/>
            <person name="Ivanova N."/>
            <person name="Mavromatis K."/>
            <person name="Chen A."/>
            <person name="Palaniappan K."/>
            <person name="Chain P."/>
            <person name="Land M."/>
            <person name="Hauser L."/>
            <person name="Chang Y.J."/>
            <person name="Jeffries C.D."/>
            <person name="Chertkov O."/>
            <person name="Brettin T."/>
            <person name="Detter J.C."/>
            <person name="Han C."/>
            <person name="Ali Z."/>
            <person name="Tindall B.J."/>
            <person name="Goker M."/>
            <person name="Bristow J."/>
            <person name="Eisen J.A."/>
            <person name="Markowitz V."/>
            <person name="Hugenholtz P."/>
            <person name="Kyrpides N.C."/>
            <person name="Klenk H.P."/>
        </authorList>
    </citation>
    <scope>NUCLEOTIDE SEQUENCE [LARGE SCALE GENOMIC DNA]</scope>
    <source>
        <strain evidence="10">DSM 44928 / JCM 14897 / NBRC 102108 / NRRL B-24433 / ID139908</strain>
    </source>
</reference>
<comment type="catalytic activity">
    <reaction evidence="1">
        <text>Hydrolysis of terminal non-reducing alpha-L-rhamnose residues in alpha-L-rhamnosides.</text>
        <dbReference type="EC" id="3.2.1.40"/>
    </reaction>
</comment>
<dbReference type="Gene3D" id="1.50.10.10">
    <property type="match status" value="1"/>
</dbReference>
<feature type="chain" id="PRO_5002983010" description="alpha-L-rhamnosidase" evidence="4">
    <location>
        <begin position="27"/>
        <end position="1107"/>
    </location>
</feature>
<dbReference type="Pfam" id="PF25788">
    <property type="entry name" value="Ig_Rha78A_N"/>
    <property type="match status" value="1"/>
</dbReference>
<dbReference type="CAZy" id="GH78">
    <property type="family name" value="Glycoside Hydrolase Family 78"/>
</dbReference>
<keyword evidence="4" id="KW-0732">Signal</keyword>
<evidence type="ECO:0000256" key="3">
    <source>
        <dbReference type="ARBA" id="ARBA00022801"/>
    </source>
</evidence>
<evidence type="ECO:0000313" key="10">
    <source>
        <dbReference type="Proteomes" id="UP000000851"/>
    </source>
</evidence>
<dbReference type="InterPro" id="IPR013783">
    <property type="entry name" value="Ig-like_fold"/>
</dbReference>
<dbReference type="GO" id="GO:0005975">
    <property type="term" value="P:carbohydrate metabolic process"/>
    <property type="evidence" value="ECO:0007669"/>
    <property type="project" value="InterPro"/>
</dbReference>
<dbReference type="Pfam" id="PF17389">
    <property type="entry name" value="Bac_rhamnosid6H"/>
    <property type="match status" value="1"/>
</dbReference>
<evidence type="ECO:0000256" key="4">
    <source>
        <dbReference type="SAM" id="SignalP"/>
    </source>
</evidence>
<dbReference type="OrthoDB" id="9761045at2"/>
<dbReference type="EMBL" id="CP001700">
    <property type="protein sequence ID" value="ACU72643.1"/>
    <property type="molecule type" value="Genomic_DNA"/>
</dbReference>
<evidence type="ECO:0000256" key="2">
    <source>
        <dbReference type="ARBA" id="ARBA00012652"/>
    </source>
</evidence>
<dbReference type="SUPFAM" id="SSF48208">
    <property type="entry name" value="Six-hairpin glycosidases"/>
    <property type="match status" value="1"/>
</dbReference>
<proteinExistence type="predicted"/>
<dbReference type="InterPro" id="IPR035396">
    <property type="entry name" value="Bac_rhamnosid6H"/>
</dbReference>
<evidence type="ECO:0000259" key="8">
    <source>
        <dbReference type="Pfam" id="PF17390"/>
    </source>
</evidence>
<dbReference type="STRING" id="479433.Caci_3741"/>
<dbReference type="Gene3D" id="2.60.120.260">
    <property type="entry name" value="Galactose-binding domain-like"/>
    <property type="match status" value="2"/>
</dbReference>
<dbReference type="Gene3D" id="2.60.40.10">
    <property type="entry name" value="Immunoglobulins"/>
    <property type="match status" value="1"/>
</dbReference>
<dbReference type="eggNOG" id="COG3408">
    <property type="taxonomic scope" value="Bacteria"/>
</dbReference>
<dbReference type="EC" id="3.2.1.40" evidence="2"/>
<protein>
    <recommendedName>
        <fullName evidence="2">alpha-L-rhamnosidase</fullName>
        <ecNumber evidence="2">3.2.1.40</ecNumber>
    </recommendedName>
</protein>